<comment type="caution">
    <text evidence="2">The sequence shown here is derived from an EMBL/GenBank/DDBJ whole genome shotgun (WGS) entry which is preliminary data.</text>
</comment>
<feature type="domain" description="DUF5615" evidence="1">
    <location>
        <begin position="6"/>
        <end position="76"/>
    </location>
</feature>
<dbReference type="Pfam" id="PF18480">
    <property type="entry name" value="DUF5615"/>
    <property type="match status" value="1"/>
</dbReference>
<evidence type="ECO:0000313" key="2">
    <source>
        <dbReference type="EMBL" id="KXA95126.1"/>
    </source>
</evidence>
<evidence type="ECO:0000259" key="1">
    <source>
        <dbReference type="Pfam" id="PF18480"/>
    </source>
</evidence>
<protein>
    <recommendedName>
        <fullName evidence="1">DUF5615 domain-containing protein</fullName>
    </recommendedName>
</protein>
<accession>A0A133ULY6</accession>
<dbReference type="EMBL" id="LHXQ01000014">
    <property type="protein sequence ID" value="KXA95126.1"/>
    <property type="molecule type" value="Genomic_DNA"/>
</dbReference>
<gene>
    <name evidence="2" type="ORF">AKJ36_01485</name>
</gene>
<dbReference type="InterPro" id="IPR041049">
    <property type="entry name" value="DUF5615"/>
</dbReference>
<evidence type="ECO:0000313" key="3">
    <source>
        <dbReference type="Proteomes" id="UP000070155"/>
    </source>
</evidence>
<organism evidence="2 3">
    <name type="scientific">candidate division MSBL1 archaeon SCGC-AAA259I07</name>
    <dbReference type="NCBI Taxonomy" id="1698266"/>
    <lineage>
        <taxon>Archaea</taxon>
        <taxon>Methanobacteriati</taxon>
        <taxon>Methanobacteriota</taxon>
        <taxon>candidate division MSBL1</taxon>
    </lineage>
</organism>
<proteinExistence type="predicted"/>
<reference evidence="2 3" key="1">
    <citation type="journal article" date="2016" name="Sci. Rep.">
        <title>Metabolic traits of an uncultured archaeal lineage -MSBL1- from brine pools of the Red Sea.</title>
        <authorList>
            <person name="Mwirichia R."/>
            <person name="Alam I."/>
            <person name="Rashid M."/>
            <person name="Vinu M."/>
            <person name="Ba-Alawi W."/>
            <person name="Anthony Kamau A."/>
            <person name="Kamanda Ngugi D."/>
            <person name="Goker M."/>
            <person name="Klenk H.P."/>
            <person name="Bajic V."/>
            <person name="Stingl U."/>
        </authorList>
    </citation>
    <scope>NUCLEOTIDE SEQUENCE [LARGE SCALE GENOMIC DNA]</scope>
    <source>
        <strain evidence="2">SCGC-AAA259I07</strain>
    </source>
</reference>
<dbReference type="Gene3D" id="3.40.50.1010">
    <property type="entry name" value="5'-nuclease"/>
    <property type="match status" value="1"/>
</dbReference>
<dbReference type="AlphaFoldDB" id="A0A133ULY6"/>
<name>A0A133ULY6_9EURY</name>
<keyword evidence="3" id="KW-1185">Reference proteome</keyword>
<dbReference type="Proteomes" id="UP000070155">
    <property type="component" value="Unassembled WGS sequence"/>
</dbReference>
<sequence length="95" mass="11076">MPQKIKILLDEMYTGLKEYFEILDWDVSTVNEENLEGATDKEIVEYAKNNDFLIVTEDQKPADLAELEKVPHVLVSKRSIAKMIDSEIRKKYLED</sequence>